<name>A0ACA9QV38_9GLOM</name>
<proteinExistence type="predicted"/>
<feature type="non-terminal residue" evidence="1">
    <location>
        <position position="1"/>
    </location>
</feature>
<comment type="caution">
    <text evidence="1">The sequence shown here is derived from an EMBL/GenBank/DDBJ whole genome shotgun (WGS) entry which is preliminary data.</text>
</comment>
<gene>
    <name evidence="1" type="ORF">RPERSI_LOCUS15755</name>
</gene>
<keyword evidence="2" id="KW-1185">Reference proteome</keyword>
<dbReference type="Proteomes" id="UP000789920">
    <property type="component" value="Unassembled WGS sequence"/>
</dbReference>
<sequence length="56" mass="6713">PRTDDGLRFIRTDTTSSPIYGDLWMMMTHTNYRYDAFAMSYDPELDDFIISRDERI</sequence>
<organism evidence="1 2">
    <name type="scientific">Racocetra persica</name>
    <dbReference type="NCBI Taxonomy" id="160502"/>
    <lineage>
        <taxon>Eukaryota</taxon>
        <taxon>Fungi</taxon>
        <taxon>Fungi incertae sedis</taxon>
        <taxon>Mucoromycota</taxon>
        <taxon>Glomeromycotina</taxon>
        <taxon>Glomeromycetes</taxon>
        <taxon>Diversisporales</taxon>
        <taxon>Gigasporaceae</taxon>
        <taxon>Racocetra</taxon>
    </lineage>
</organism>
<protein>
    <submittedName>
        <fullName evidence="1">23115_t:CDS:1</fullName>
    </submittedName>
</protein>
<accession>A0ACA9QV38</accession>
<reference evidence="1" key="1">
    <citation type="submission" date="2021-06" db="EMBL/GenBank/DDBJ databases">
        <authorList>
            <person name="Kallberg Y."/>
            <person name="Tangrot J."/>
            <person name="Rosling A."/>
        </authorList>
    </citation>
    <scope>NUCLEOTIDE SEQUENCE</scope>
    <source>
        <strain evidence="1">MA461A</strain>
    </source>
</reference>
<evidence type="ECO:0000313" key="1">
    <source>
        <dbReference type="EMBL" id="CAG8765589.1"/>
    </source>
</evidence>
<dbReference type="EMBL" id="CAJVQC010038205">
    <property type="protein sequence ID" value="CAG8765589.1"/>
    <property type="molecule type" value="Genomic_DNA"/>
</dbReference>
<evidence type="ECO:0000313" key="2">
    <source>
        <dbReference type="Proteomes" id="UP000789920"/>
    </source>
</evidence>